<feature type="transmembrane region" description="Helical" evidence="1">
    <location>
        <begin position="21"/>
        <end position="44"/>
    </location>
</feature>
<reference evidence="2 3" key="1">
    <citation type="submission" date="2024-05" db="EMBL/GenBank/DDBJ databases">
        <title>A high-quality chromosomal-level genome assembly of Topmouth culter (Culter alburnus).</title>
        <authorList>
            <person name="Zhao H."/>
        </authorList>
    </citation>
    <scope>NUCLEOTIDE SEQUENCE [LARGE SCALE GENOMIC DNA]</scope>
    <source>
        <strain evidence="2">CATC2023</strain>
        <tissue evidence="2">Muscle</tissue>
    </source>
</reference>
<accession>A0AAW1ZEL5</accession>
<feature type="non-terminal residue" evidence="2">
    <location>
        <position position="58"/>
    </location>
</feature>
<evidence type="ECO:0000256" key="1">
    <source>
        <dbReference type="SAM" id="Phobius"/>
    </source>
</evidence>
<dbReference type="AlphaFoldDB" id="A0AAW1ZEL5"/>
<comment type="caution">
    <text evidence="2">The sequence shown here is derived from an EMBL/GenBank/DDBJ whole genome shotgun (WGS) entry which is preliminary data.</text>
</comment>
<dbReference type="Proteomes" id="UP001479290">
    <property type="component" value="Unassembled WGS sequence"/>
</dbReference>
<keyword evidence="1" id="KW-1133">Transmembrane helix</keyword>
<evidence type="ECO:0000313" key="2">
    <source>
        <dbReference type="EMBL" id="KAK9959183.1"/>
    </source>
</evidence>
<evidence type="ECO:0000313" key="3">
    <source>
        <dbReference type="Proteomes" id="UP001479290"/>
    </source>
</evidence>
<keyword evidence="1" id="KW-0472">Membrane</keyword>
<proteinExistence type="predicted"/>
<sequence>MLFMDCKMVDALRGRRRLRVSVFKPPCSFWFLLLFGVGGLVLFIHLQDLSDMVLQQSP</sequence>
<keyword evidence="1" id="KW-0812">Transmembrane</keyword>
<dbReference type="EMBL" id="JAWDJR010000018">
    <property type="protein sequence ID" value="KAK9959183.1"/>
    <property type="molecule type" value="Genomic_DNA"/>
</dbReference>
<organism evidence="2 3">
    <name type="scientific">Culter alburnus</name>
    <name type="common">Topmouth culter</name>
    <dbReference type="NCBI Taxonomy" id="194366"/>
    <lineage>
        <taxon>Eukaryota</taxon>
        <taxon>Metazoa</taxon>
        <taxon>Chordata</taxon>
        <taxon>Craniata</taxon>
        <taxon>Vertebrata</taxon>
        <taxon>Euteleostomi</taxon>
        <taxon>Actinopterygii</taxon>
        <taxon>Neopterygii</taxon>
        <taxon>Teleostei</taxon>
        <taxon>Ostariophysi</taxon>
        <taxon>Cypriniformes</taxon>
        <taxon>Xenocyprididae</taxon>
        <taxon>Xenocypridinae</taxon>
        <taxon>Culter</taxon>
    </lineage>
</organism>
<protein>
    <submittedName>
        <fullName evidence="2">Uncharacterized protein</fullName>
    </submittedName>
</protein>
<gene>
    <name evidence="2" type="ORF">ABG768_011259</name>
</gene>
<name>A0AAW1ZEL5_CULAL</name>
<keyword evidence="3" id="KW-1185">Reference proteome</keyword>